<reference evidence="2" key="1">
    <citation type="submission" date="2022-12" db="EMBL/GenBank/DDBJ databases">
        <title>Genome assemblies of Blomia tropicalis.</title>
        <authorList>
            <person name="Cui Y."/>
        </authorList>
    </citation>
    <scope>NUCLEOTIDE SEQUENCE</scope>
    <source>
        <tissue evidence="2">Adult mites</tissue>
    </source>
</reference>
<comment type="caution">
    <text evidence="2">The sequence shown here is derived from an EMBL/GenBank/DDBJ whole genome shotgun (WGS) entry which is preliminary data.</text>
</comment>
<protein>
    <submittedName>
        <fullName evidence="2">Uncharacterized protein</fullName>
    </submittedName>
</protein>
<keyword evidence="1" id="KW-0812">Transmembrane</keyword>
<sequence>MLKPPKIVITNIDEDPAIKRQRRRRKIAEYVALASILLVNWIMVIGKSCFVFGMLSGVITTLITVMQYCIMLQTHYGVRFGPKQASKHYREPMSVVQSARRILANMFKCTCVRHKMAILPN</sequence>
<keyword evidence="3" id="KW-1185">Reference proteome</keyword>
<dbReference type="Proteomes" id="UP001142055">
    <property type="component" value="Chromosome 1"/>
</dbReference>
<evidence type="ECO:0000313" key="3">
    <source>
        <dbReference type="Proteomes" id="UP001142055"/>
    </source>
</evidence>
<gene>
    <name evidence="2" type="ORF">RDWZM_000579</name>
</gene>
<feature type="transmembrane region" description="Helical" evidence="1">
    <location>
        <begin position="27"/>
        <end position="44"/>
    </location>
</feature>
<evidence type="ECO:0000256" key="1">
    <source>
        <dbReference type="SAM" id="Phobius"/>
    </source>
</evidence>
<dbReference type="AlphaFoldDB" id="A0A9Q0MAT3"/>
<keyword evidence="1" id="KW-0472">Membrane</keyword>
<name>A0A9Q0MAT3_BLOTA</name>
<proteinExistence type="predicted"/>
<dbReference type="OMA" id="TIWILVI"/>
<evidence type="ECO:0000313" key="2">
    <source>
        <dbReference type="EMBL" id="KAJ6222034.1"/>
    </source>
</evidence>
<dbReference type="EMBL" id="JAPWDV010000001">
    <property type="protein sequence ID" value="KAJ6222034.1"/>
    <property type="molecule type" value="Genomic_DNA"/>
</dbReference>
<organism evidence="2 3">
    <name type="scientific">Blomia tropicalis</name>
    <name type="common">Mite</name>
    <dbReference type="NCBI Taxonomy" id="40697"/>
    <lineage>
        <taxon>Eukaryota</taxon>
        <taxon>Metazoa</taxon>
        <taxon>Ecdysozoa</taxon>
        <taxon>Arthropoda</taxon>
        <taxon>Chelicerata</taxon>
        <taxon>Arachnida</taxon>
        <taxon>Acari</taxon>
        <taxon>Acariformes</taxon>
        <taxon>Sarcoptiformes</taxon>
        <taxon>Astigmata</taxon>
        <taxon>Glycyphagoidea</taxon>
        <taxon>Echimyopodidae</taxon>
        <taxon>Blomia</taxon>
    </lineage>
</organism>
<accession>A0A9Q0MAT3</accession>
<keyword evidence="1" id="KW-1133">Transmembrane helix</keyword>
<feature type="transmembrane region" description="Helical" evidence="1">
    <location>
        <begin position="50"/>
        <end position="70"/>
    </location>
</feature>